<comment type="caution">
    <text evidence="2">The sequence shown here is derived from an EMBL/GenBank/DDBJ whole genome shotgun (WGS) entry which is preliminary data.</text>
</comment>
<dbReference type="PANTHER" id="PTHR45947:SF3">
    <property type="entry name" value="SULFOQUINOVOSYL TRANSFERASE SQD2"/>
    <property type="match status" value="1"/>
</dbReference>
<proteinExistence type="predicted"/>
<dbReference type="Gene3D" id="3.40.50.2000">
    <property type="entry name" value="Glycogen Phosphorylase B"/>
    <property type="match status" value="2"/>
</dbReference>
<sequence>MRILYINHYAGSPRYGMEYRPYYLAREWVRMGHDVQIVGSSQSHIRSRQPQLAGQYRQEETIDGIEYTWFQTPQYSGNGIGRVRNMASFVSRLFLESKRIATSFKPDVVIASSTYPMDIWPAHRIAKSAGAKLVFEIHDLWPLTPMELGGMSRWHPFIMVLQAAEDYAYRHADTVVSMLPKVHEYVESRGVPRDRLHIVPNGVDPWEWSSGRAELQANVEVALSAIRNAGNFVVGYAGTHGVSNSLNTLLDAAALMRDEKVVFVLVGSGPEKSGLQRRARAEQLQNVRFIDPVPKEQIPALLQRFDIAYIGWQRQSLYRFGIAPNKLMDYMMAARPVLHAVEAGNDPVGEAGCGLTVAPENPEVAAQGIRKLLALPPGERQAMGLCGKRFVMDNHTYPFLSERFLAACC</sequence>
<dbReference type="Proteomes" id="UP001165263">
    <property type="component" value="Unassembled WGS sequence"/>
</dbReference>
<dbReference type="SUPFAM" id="SSF53756">
    <property type="entry name" value="UDP-Glycosyltransferase/glycogen phosphorylase"/>
    <property type="match status" value="1"/>
</dbReference>
<organism evidence="2 3">
    <name type="scientific">Telluria mixta</name>
    <dbReference type="NCBI Taxonomy" id="34071"/>
    <lineage>
        <taxon>Bacteria</taxon>
        <taxon>Pseudomonadati</taxon>
        <taxon>Pseudomonadota</taxon>
        <taxon>Betaproteobacteria</taxon>
        <taxon>Burkholderiales</taxon>
        <taxon>Oxalobacteraceae</taxon>
        <taxon>Telluria group</taxon>
        <taxon>Telluria</taxon>
    </lineage>
</organism>
<name>A0ABT2C3A8_9BURK</name>
<dbReference type="Pfam" id="PF13579">
    <property type="entry name" value="Glyco_trans_4_4"/>
    <property type="match status" value="1"/>
</dbReference>
<evidence type="ECO:0000313" key="2">
    <source>
        <dbReference type="EMBL" id="MCS0631321.1"/>
    </source>
</evidence>
<keyword evidence="3" id="KW-1185">Reference proteome</keyword>
<evidence type="ECO:0000313" key="3">
    <source>
        <dbReference type="Proteomes" id="UP001165263"/>
    </source>
</evidence>
<dbReference type="Pfam" id="PF13692">
    <property type="entry name" value="Glyco_trans_1_4"/>
    <property type="match status" value="1"/>
</dbReference>
<feature type="domain" description="Glycosyltransferase subfamily 4-like N-terminal" evidence="1">
    <location>
        <begin position="16"/>
        <end position="202"/>
    </location>
</feature>
<dbReference type="RefSeq" id="WP_259450394.1">
    <property type="nucleotide sequence ID" value="NZ_JANUHC010000006.1"/>
</dbReference>
<reference evidence="2" key="1">
    <citation type="submission" date="2022-08" db="EMBL/GenBank/DDBJ databases">
        <title>Reclassification of Massilia species as members of the genera Telluria, Duganella, Pseudoduganella, Mokoshia gen. nov. and Zemynaea gen. nov. using orthogonal and non-orthogonal genome-based approaches.</title>
        <authorList>
            <person name="Bowman J.P."/>
        </authorList>
    </citation>
    <scope>NUCLEOTIDE SEQUENCE</scope>
    <source>
        <strain evidence="2">LMG 11547</strain>
    </source>
</reference>
<dbReference type="CDD" id="cd03794">
    <property type="entry name" value="GT4_WbuB-like"/>
    <property type="match status" value="1"/>
</dbReference>
<dbReference type="PANTHER" id="PTHR45947">
    <property type="entry name" value="SULFOQUINOVOSYL TRANSFERASE SQD2"/>
    <property type="match status" value="1"/>
</dbReference>
<dbReference type="EMBL" id="JANUHC010000006">
    <property type="protein sequence ID" value="MCS0631321.1"/>
    <property type="molecule type" value="Genomic_DNA"/>
</dbReference>
<gene>
    <name evidence="2" type="ORF">NX786_18490</name>
</gene>
<protein>
    <submittedName>
        <fullName evidence="2">Glycosyltransferase family 4 protein</fullName>
    </submittedName>
</protein>
<evidence type="ECO:0000259" key="1">
    <source>
        <dbReference type="Pfam" id="PF13579"/>
    </source>
</evidence>
<dbReference type="InterPro" id="IPR028098">
    <property type="entry name" value="Glyco_trans_4-like_N"/>
</dbReference>
<accession>A0ABT2C3A8</accession>
<dbReference type="InterPro" id="IPR050194">
    <property type="entry name" value="Glycosyltransferase_grp1"/>
</dbReference>